<organism evidence="4 5">
    <name type="scientific">Saccharothrix espanaensis (strain ATCC 51144 / DSM 44229 / JCM 9112 / NBRC 15066 / NRRL 15764)</name>
    <dbReference type="NCBI Taxonomy" id="1179773"/>
    <lineage>
        <taxon>Bacteria</taxon>
        <taxon>Bacillati</taxon>
        <taxon>Actinomycetota</taxon>
        <taxon>Actinomycetes</taxon>
        <taxon>Pseudonocardiales</taxon>
        <taxon>Pseudonocardiaceae</taxon>
        <taxon>Saccharothrix</taxon>
    </lineage>
</organism>
<dbReference type="RefSeq" id="WP_015100948.1">
    <property type="nucleotide sequence ID" value="NC_019673.1"/>
</dbReference>
<proteinExistence type="predicted"/>
<dbReference type="SMART" id="SM00823">
    <property type="entry name" value="PKS_PP"/>
    <property type="match status" value="1"/>
</dbReference>
<dbReference type="InterPro" id="IPR009081">
    <property type="entry name" value="PP-bd_ACP"/>
</dbReference>
<keyword evidence="5" id="KW-1185">Reference proteome</keyword>
<dbReference type="SUPFAM" id="SSF47336">
    <property type="entry name" value="ACP-like"/>
    <property type="match status" value="1"/>
</dbReference>
<dbReference type="Pfam" id="PF00550">
    <property type="entry name" value="PP-binding"/>
    <property type="match status" value="1"/>
</dbReference>
<dbReference type="Gene3D" id="1.10.1200.10">
    <property type="entry name" value="ACP-like"/>
    <property type="match status" value="1"/>
</dbReference>
<keyword evidence="2" id="KW-0597">Phosphoprotein</keyword>
<keyword evidence="1" id="KW-0596">Phosphopantetheine</keyword>
<dbReference type="InterPro" id="IPR020806">
    <property type="entry name" value="PKS_PP-bd"/>
</dbReference>
<gene>
    <name evidence="4" type="primary">nrps5-t5</name>
    <name evidence="4" type="ordered locus">BN6_35380</name>
</gene>
<dbReference type="HOGENOM" id="CLU_2059734_0_0_11"/>
<dbReference type="EMBL" id="HE804045">
    <property type="protein sequence ID" value="CCH30836.1"/>
    <property type="molecule type" value="Genomic_DNA"/>
</dbReference>
<dbReference type="KEGG" id="sesp:BN6_35380"/>
<dbReference type="STRING" id="1179773.BN6_35380"/>
<dbReference type="PATRIC" id="fig|1179773.3.peg.3540"/>
<evidence type="ECO:0000256" key="2">
    <source>
        <dbReference type="ARBA" id="ARBA00022553"/>
    </source>
</evidence>
<reference evidence="4 5" key="1">
    <citation type="journal article" date="2012" name="BMC Genomics">
        <title>Complete genome sequence of Saccharothrix espanaensis DSM 44229T and comparison to the other completely sequenced Pseudonocardiaceae.</title>
        <authorList>
            <person name="Strobel T."/>
            <person name="Al-Dilaimi A."/>
            <person name="Blom J."/>
            <person name="Gessner A."/>
            <person name="Kalinowski J."/>
            <person name="Luzhetska M."/>
            <person name="Puhler A."/>
            <person name="Szczepanowski R."/>
            <person name="Bechthold A."/>
            <person name="Ruckert C."/>
        </authorList>
    </citation>
    <scope>NUCLEOTIDE SEQUENCE [LARGE SCALE GENOMIC DNA]</scope>
    <source>
        <strain evidence="5">ATCC 51144 / DSM 44229 / JCM 9112 / NBRC 15066 / NRRL 15764</strain>
    </source>
</reference>
<feature type="domain" description="Carrier" evidence="3">
    <location>
        <begin position="9"/>
        <end position="84"/>
    </location>
</feature>
<evidence type="ECO:0000259" key="3">
    <source>
        <dbReference type="PROSITE" id="PS50075"/>
    </source>
</evidence>
<dbReference type="BioCyc" id="SESP1179773:BN6_RS42970-MONOMER"/>
<evidence type="ECO:0000256" key="1">
    <source>
        <dbReference type="ARBA" id="ARBA00022450"/>
    </source>
</evidence>
<dbReference type="OrthoDB" id="2085352at2"/>
<dbReference type="Proteomes" id="UP000006281">
    <property type="component" value="Chromosome"/>
</dbReference>
<evidence type="ECO:0000313" key="5">
    <source>
        <dbReference type="Proteomes" id="UP000006281"/>
    </source>
</evidence>
<dbReference type="PROSITE" id="PS50075">
    <property type="entry name" value="CARRIER"/>
    <property type="match status" value="1"/>
</dbReference>
<sequence>MSAAALAYEEVVVRVREIWADVLGSDSADDVPLEVNFLECGGNSLLLVMLWEELQPIASRPVKLSELFHHGTVRAQAELLVGAPVAEPEPLAAVTVVADASPRSLLAQRRAAASSGGVG</sequence>
<protein>
    <submittedName>
        <fullName evidence="4">Amino acid thiolation domain containing protein</fullName>
    </submittedName>
</protein>
<dbReference type="AlphaFoldDB" id="K0JXI8"/>
<dbReference type="InterPro" id="IPR036736">
    <property type="entry name" value="ACP-like_sf"/>
</dbReference>
<accession>K0JXI8</accession>
<name>K0JXI8_SACES</name>
<dbReference type="GO" id="GO:0031177">
    <property type="term" value="F:phosphopantetheine binding"/>
    <property type="evidence" value="ECO:0007669"/>
    <property type="project" value="InterPro"/>
</dbReference>
<evidence type="ECO:0000313" key="4">
    <source>
        <dbReference type="EMBL" id="CCH30836.1"/>
    </source>
</evidence>
<dbReference type="eggNOG" id="COG1020">
    <property type="taxonomic scope" value="Bacteria"/>
</dbReference>